<evidence type="ECO:0000256" key="2">
    <source>
        <dbReference type="ARBA" id="ARBA00012687"/>
    </source>
</evidence>
<dbReference type="HAMAP" id="MF_00392">
    <property type="entry name" value="LpxB"/>
    <property type="match status" value="1"/>
</dbReference>
<name>A0A1J5E1X4_9BACT</name>
<protein>
    <recommendedName>
        <fullName evidence="3 10">Lipid-A-disaccharide synthase</fullName>
        <ecNumber evidence="2 10">2.4.1.182</ecNumber>
    </recommendedName>
</protein>
<dbReference type="Proteomes" id="UP000183085">
    <property type="component" value="Unassembled WGS sequence"/>
</dbReference>
<comment type="catalytic activity">
    <reaction evidence="9 10">
        <text>a lipid X + a UDP-2-N,3-O-bis[(3R)-3-hydroxyacyl]-alpha-D-glucosamine = a lipid A disaccharide + UDP + H(+)</text>
        <dbReference type="Rhea" id="RHEA:67828"/>
        <dbReference type="ChEBI" id="CHEBI:15378"/>
        <dbReference type="ChEBI" id="CHEBI:58223"/>
        <dbReference type="ChEBI" id="CHEBI:137748"/>
        <dbReference type="ChEBI" id="CHEBI:176338"/>
        <dbReference type="ChEBI" id="CHEBI:176343"/>
        <dbReference type="EC" id="2.4.1.182"/>
    </reaction>
</comment>
<evidence type="ECO:0000256" key="9">
    <source>
        <dbReference type="ARBA" id="ARBA00048975"/>
    </source>
</evidence>
<evidence type="ECO:0000256" key="10">
    <source>
        <dbReference type="HAMAP-Rule" id="MF_00392"/>
    </source>
</evidence>
<dbReference type="Pfam" id="PF02684">
    <property type="entry name" value="LpxB"/>
    <property type="match status" value="1"/>
</dbReference>
<reference evidence="11 12" key="1">
    <citation type="journal article" date="2016" name="Environ. Microbiol.">
        <title>Genomic resolution of a cold subsurface aquifer community provides metabolic insights for novel microbes adapted to high CO concentrations.</title>
        <authorList>
            <person name="Probst A.J."/>
            <person name="Castelle C.J."/>
            <person name="Singh A."/>
            <person name="Brown C.T."/>
            <person name="Anantharaman K."/>
            <person name="Sharon I."/>
            <person name="Hug L.A."/>
            <person name="Burstein D."/>
            <person name="Emerson J.B."/>
            <person name="Thomas B.C."/>
            <person name="Banfield J.F."/>
        </authorList>
    </citation>
    <scope>NUCLEOTIDE SEQUENCE [LARGE SCALE GENOMIC DNA]</scope>
    <source>
        <strain evidence="11">CG2_30_40_21</strain>
    </source>
</reference>
<evidence type="ECO:0000256" key="3">
    <source>
        <dbReference type="ARBA" id="ARBA00020902"/>
    </source>
</evidence>
<evidence type="ECO:0000256" key="8">
    <source>
        <dbReference type="ARBA" id="ARBA00023098"/>
    </source>
</evidence>
<comment type="caution">
    <text evidence="11">The sequence shown here is derived from an EMBL/GenBank/DDBJ whole genome shotgun (WGS) entry which is preliminary data.</text>
</comment>
<evidence type="ECO:0000256" key="1">
    <source>
        <dbReference type="ARBA" id="ARBA00002056"/>
    </source>
</evidence>
<dbReference type="GO" id="GO:0016020">
    <property type="term" value="C:membrane"/>
    <property type="evidence" value="ECO:0007669"/>
    <property type="project" value="GOC"/>
</dbReference>
<evidence type="ECO:0000256" key="4">
    <source>
        <dbReference type="ARBA" id="ARBA00022516"/>
    </source>
</evidence>
<dbReference type="GO" id="GO:0009245">
    <property type="term" value="P:lipid A biosynthetic process"/>
    <property type="evidence" value="ECO:0007669"/>
    <property type="project" value="UniProtKB-UniRule"/>
</dbReference>
<dbReference type="SUPFAM" id="SSF53756">
    <property type="entry name" value="UDP-Glycosyltransferase/glycogen phosphorylase"/>
    <property type="match status" value="1"/>
</dbReference>
<keyword evidence="4 10" id="KW-0444">Lipid biosynthesis</keyword>
<dbReference type="InterPro" id="IPR003835">
    <property type="entry name" value="Glyco_trans_19"/>
</dbReference>
<evidence type="ECO:0000313" key="12">
    <source>
        <dbReference type="Proteomes" id="UP000183085"/>
    </source>
</evidence>
<dbReference type="UniPathway" id="UPA00973"/>
<comment type="similarity">
    <text evidence="10">Belongs to the LpxB family.</text>
</comment>
<evidence type="ECO:0000256" key="6">
    <source>
        <dbReference type="ARBA" id="ARBA00022676"/>
    </source>
</evidence>
<keyword evidence="8 10" id="KW-0443">Lipid metabolism</keyword>
<dbReference type="PANTHER" id="PTHR30372">
    <property type="entry name" value="LIPID-A-DISACCHARIDE SYNTHASE"/>
    <property type="match status" value="1"/>
</dbReference>
<dbReference type="PANTHER" id="PTHR30372:SF4">
    <property type="entry name" value="LIPID-A-DISACCHARIDE SYNTHASE, MITOCHONDRIAL-RELATED"/>
    <property type="match status" value="1"/>
</dbReference>
<dbReference type="GO" id="GO:0005543">
    <property type="term" value="F:phospholipid binding"/>
    <property type="evidence" value="ECO:0007669"/>
    <property type="project" value="TreeGrafter"/>
</dbReference>
<evidence type="ECO:0000313" key="11">
    <source>
        <dbReference type="EMBL" id="OIP37927.1"/>
    </source>
</evidence>
<evidence type="ECO:0000256" key="7">
    <source>
        <dbReference type="ARBA" id="ARBA00022679"/>
    </source>
</evidence>
<keyword evidence="5 10" id="KW-0441">Lipid A biosynthesis</keyword>
<proteinExistence type="inferred from homology"/>
<dbReference type="AlphaFoldDB" id="A0A1J5E1X4"/>
<evidence type="ECO:0000256" key="5">
    <source>
        <dbReference type="ARBA" id="ARBA00022556"/>
    </source>
</evidence>
<dbReference type="NCBIfam" id="TIGR00215">
    <property type="entry name" value="lpxB"/>
    <property type="match status" value="1"/>
</dbReference>
<comment type="pathway">
    <text evidence="10">Bacterial outer membrane biogenesis; LPS lipid A biosynthesis.</text>
</comment>
<organism evidence="11 12">
    <name type="scientific">Candidatus Desantisbacteria bacterium CG2_30_40_21</name>
    <dbReference type="NCBI Taxonomy" id="1817895"/>
    <lineage>
        <taxon>Bacteria</taxon>
        <taxon>Candidatus Desantisiibacteriota</taxon>
    </lineage>
</organism>
<keyword evidence="6 10" id="KW-0328">Glycosyltransferase</keyword>
<accession>A0A1J5E1X4</accession>
<comment type="function">
    <text evidence="1 10">Condensation of UDP-2,3-diacylglucosamine and 2,3-diacylglucosamine-1-phosphate to form lipid A disaccharide, a precursor of lipid A, a phosphorylated glycolipid that anchors the lipopolysaccharide to the outer membrane of the cell.</text>
</comment>
<dbReference type="EMBL" id="MNYI01000193">
    <property type="protein sequence ID" value="OIP37927.1"/>
    <property type="molecule type" value="Genomic_DNA"/>
</dbReference>
<dbReference type="EC" id="2.4.1.182" evidence="2 10"/>
<dbReference type="GO" id="GO:0008915">
    <property type="term" value="F:lipid-A-disaccharide synthase activity"/>
    <property type="evidence" value="ECO:0007669"/>
    <property type="project" value="UniProtKB-UniRule"/>
</dbReference>
<sequence>MKHIMLIAGEASSDFHGACLAREIFSLSQNIRITGMGGQAMVKAGVEVVFGFSDLSAIGIVEVLGKIPSGFKRLEQVVAFLKEEKPEVLVVIDFPEFNIRLGKIASNMGITSIYYFPPTVWLWRKKRANTIARYFKKVICVFPFEAEVFKNAGAKVAFFGHPLLDEIKPSRQKEMICNDLNSGKHAGLPLFDPDSRVLGILPGSRKGEIKRLLPVMLEATGKLLKKFPDIQPVIVLAPTIEDRDVLPYLESVSFKPILLKGNTYDVLNICHLVLIASGTATLEAACLGVPMIILYKLNWLTYLLGKLLIRIPFIGLPNIIAGKEVVPELVQTKASVRNVVDLASIFLKDDHARIIVQKNLAEVRKKLGCCGATKKAAGLILEMAMNNYEKGIRE</sequence>
<dbReference type="STRING" id="1817895.AUJ95_07510"/>
<gene>
    <name evidence="10" type="primary">lpxB</name>
    <name evidence="11" type="ORF">AUJ95_07510</name>
</gene>
<keyword evidence="7 10" id="KW-0808">Transferase</keyword>